<comment type="catalytic activity">
    <reaction evidence="1">
        <text>2-phosphoglycolate + H2O = glycolate + phosphate</text>
        <dbReference type="Rhea" id="RHEA:14369"/>
        <dbReference type="ChEBI" id="CHEBI:15377"/>
        <dbReference type="ChEBI" id="CHEBI:29805"/>
        <dbReference type="ChEBI" id="CHEBI:43474"/>
        <dbReference type="ChEBI" id="CHEBI:58033"/>
        <dbReference type="EC" id="3.1.3.18"/>
    </reaction>
</comment>
<dbReference type="PANTHER" id="PTHR43434">
    <property type="entry name" value="PHOSPHOGLYCOLATE PHOSPHATASE"/>
    <property type="match status" value="1"/>
</dbReference>
<comment type="similarity">
    <text evidence="3">Belongs to the HAD-like hydrolase superfamily. CbbY/CbbZ/Gph/YieH family.</text>
</comment>
<evidence type="ECO:0000313" key="6">
    <source>
        <dbReference type="Proteomes" id="UP000199026"/>
    </source>
</evidence>
<dbReference type="InterPro" id="IPR006439">
    <property type="entry name" value="HAD-SF_hydro_IA"/>
</dbReference>
<dbReference type="EMBL" id="FNPR01000001">
    <property type="protein sequence ID" value="SDY13091.1"/>
    <property type="molecule type" value="Genomic_DNA"/>
</dbReference>
<protein>
    <recommendedName>
        <fullName evidence="4">phosphoglycolate phosphatase</fullName>
        <ecNumber evidence="4">3.1.3.18</ecNumber>
    </recommendedName>
</protein>
<dbReference type="GeneID" id="78123152"/>
<dbReference type="EC" id="3.1.3.18" evidence="4"/>
<dbReference type="RefSeq" id="WP_177170604.1">
    <property type="nucleotide sequence ID" value="NZ_CALJFH010000018.1"/>
</dbReference>
<dbReference type="GO" id="GO:0008967">
    <property type="term" value="F:phosphoglycolate phosphatase activity"/>
    <property type="evidence" value="ECO:0007669"/>
    <property type="project" value="UniProtKB-EC"/>
</dbReference>
<reference evidence="5 6" key="1">
    <citation type="submission" date="2016-10" db="EMBL/GenBank/DDBJ databases">
        <authorList>
            <person name="de Groot N.N."/>
        </authorList>
    </citation>
    <scope>NUCLEOTIDE SEQUENCE [LARGE SCALE GENOMIC DNA]</scope>
    <source>
        <strain evidence="5 6">DSM 24677</strain>
    </source>
</reference>
<evidence type="ECO:0000256" key="4">
    <source>
        <dbReference type="ARBA" id="ARBA00013078"/>
    </source>
</evidence>
<dbReference type="SFLD" id="SFLDG01129">
    <property type="entry name" value="C1.5:_HAD__Beta-PGM__Phosphata"/>
    <property type="match status" value="1"/>
</dbReference>
<organism evidence="5 6">
    <name type="scientific">Lentibacter algarum</name>
    <dbReference type="NCBI Taxonomy" id="576131"/>
    <lineage>
        <taxon>Bacteria</taxon>
        <taxon>Pseudomonadati</taxon>
        <taxon>Pseudomonadota</taxon>
        <taxon>Alphaproteobacteria</taxon>
        <taxon>Rhodobacterales</taxon>
        <taxon>Roseobacteraceae</taxon>
        <taxon>Lentibacter</taxon>
    </lineage>
</organism>
<dbReference type="NCBIfam" id="TIGR01549">
    <property type="entry name" value="HAD-SF-IA-v1"/>
    <property type="match status" value="1"/>
</dbReference>
<evidence type="ECO:0000313" key="5">
    <source>
        <dbReference type="EMBL" id="SDY13091.1"/>
    </source>
</evidence>
<keyword evidence="6" id="KW-1185">Reference proteome</keyword>
<dbReference type="InterPro" id="IPR023198">
    <property type="entry name" value="PGP-like_dom2"/>
</dbReference>
<gene>
    <name evidence="5" type="ORF">SAMN05444486_101347</name>
</gene>
<comment type="pathway">
    <text evidence="2">Organic acid metabolism; glycolate biosynthesis; glycolate from 2-phosphoglycolate: step 1/1.</text>
</comment>
<name>A0A1H3HC88_9RHOB</name>
<dbReference type="SFLD" id="SFLDS00003">
    <property type="entry name" value="Haloacid_Dehalogenase"/>
    <property type="match status" value="1"/>
</dbReference>
<dbReference type="InterPro" id="IPR023214">
    <property type="entry name" value="HAD_sf"/>
</dbReference>
<dbReference type="Gene3D" id="3.40.50.1000">
    <property type="entry name" value="HAD superfamily/HAD-like"/>
    <property type="match status" value="1"/>
</dbReference>
<dbReference type="STRING" id="576131.SAMN05444486_101347"/>
<evidence type="ECO:0000256" key="1">
    <source>
        <dbReference type="ARBA" id="ARBA00000830"/>
    </source>
</evidence>
<dbReference type="GO" id="GO:0005829">
    <property type="term" value="C:cytosol"/>
    <property type="evidence" value="ECO:0007669"/>
    <property type="project" value="TreeGrafter"/>
</dbReference>
<dbReference type="InterPro" id="IPR036412">
    <property type="entry name" value="HAD-like_sf"/>
</dbReference>
<accession>A0A1H3HC88</accession>
<proteinExistence type="inferred from homology"/>
<dbReference type="PANTHER" id="PTHR43434:SF1">
    <property type="entry name" value="PHOSPHOGLYCOLATE PHOSPHATASE"/>
    <property type="match status" value="1"/>
</dbReference>
<sequence length="229" mass="23837">MTRIEAVIFDKDGTLFDFASTWEAWALAFLRRLGRDEAHAREMAAAVGFDYEAQVFHSDSIVIAGMPSEIAEALAVHLPEWEQGALVDLLNEEAGNAPQAEAAPLVPLLSGLRAAGFKLGVATNDAEAPALAHLASAGVTELFDFVAGFDSGYGGKPAPGQLLAFCQAVGVAPEASVMVGDSTHDLHAGHAAGMRTVAVLTGMADEATLAPLADVVLPNIGHLPEWLGL</sequence>
<dbReference type="AlphaFoldDB" id="A0A1H3HC88"/>
<dbReference type="GO" id="GO:0006281">
    <property type="term" value="P:DNA repair"/>
    <property type="evidence" value="ECO:0007669"/>
    <property type="project" value="TreeGrafter"/>
</dbReference>
<evidence type="ECO:0000256" key="2">
    <source>
        <dbReference type="ARBA" id="ARBA00004818"/>
    </source>
</evidence>
<dbReference type="Gene3D" id="1.10.150.240">
    <property type="entry name" value="Putative phosphatase, domain 2"/>
    <property type="match status" value="1"/>
</dbReference>
<evidence type="ECO:0000256" key="3">
    <source>
        <dbReference type="ARBA" id="ARBA00006171"/>
    </source>
</evidence>
<dbReference type="PRINTS" id="PR00413">
    <property type="entry name" value="HADHALOGNASE"/>
</dbReference>
<dbReference type="Proteomes" id="UP000199026">
    <property type="component" value="Unassembled WGS sequence"/>
</dbReference>
<dbReference type="Pfam" id="PF00702">
    <property type="entry name" value="Hydrolase"/>
    <property type="match status" value="1"/>
</dbReference>
<dbReference type="SUPFAM" id="SSF56784">
    <property type="entry name" value="HAD-like"/>
    <property type="match status" value="1"/>
</dbReference>
<dbReference type="InterPro" id="IPR050155">
    <property type="entry name" value="HAD-like_hydrolase_sf"/>
</dbReference>